<feature type="transmembrane region" description="Helical" evidence="1">
    <location>
        <begin position="21"/>
        <end position="43"/>
    </location>
</feature>
<comment type="caution">
    <text evidence="3">The sequence shown here is derived from an EMBL/GenBank/DDBJ whole genome shotgun (WGS) entry which is preliminary data.</text>
</comment>
<sequence>MSIETTRTADRGGAPRERGATLIEFALISSLMFTLLFGVLSYAEILADQVQLRHRVSEISRLVSLGEGAADRQTIFNQIKDDRLSGFMSLDGCAPEFEADGFTGPSITITARYSYQADGRCRIMPEIISGLLPERIGTQSSFSVTN</sequence>
<keyword evidence="1" id="KW-0812">Transmembrane</keyword>
<accession>A0A317E921</accession>
<keyword evidence="1" id="KW-1133">Transmembrane helix</keyword>
<organism evidence="3 4">
    <name type="scientific">Zavarzinia aquatilis</name>
    <dbReference type="NCBI Taxonomy" id="2211142"/>
    <lineage>
        <taxon>Bacteria</taxon>
        <taxon>Pseudomonadati</taxon>
        <taxon>Pseudomonadota</taxon>
        <taxon>Alphaproteobacteria</taxon>
        <taxon>Rhodospirillales</taxon>
        <taxon>Zavarziniaceae</taxon>
        <taxon>Zavarzinia</taxon>
    </lineage>
</organism>
<evidence type="ECO:0000256" key="1">
    <source>
        <dbReference type="SAM" id="Phobius"/>
    </source>
</evidence>
<evidence type="ECO:0000313" key="3">
    <source>
        <dbReference type="EMBL" id="PWR22794.1"/>
    </source>
</evidence>
<feature type="domain" description="TadE-like" evidence="2">
    <location>
        <begin position="19"/>
        <end position="57"/>
    </location>
</feature>
<proteinExistence type="predicted"/>
<protein>
    <recommendedName>
        <fullName evidence="2">TadE-like domain-containing protein</fullName>
    </recommendedName>
</protein>
<dbReference type="RefSeq" id="WP_109905354.1">
    <property type="nucleotide sequence ID" value="NZ_QGLE01000005.1"/>
</dbReference>
<dbReference type="EMBL" id="QGLE01000005">
    <property type="protein sequence ID" value="PWR22794.1"/>
    <property type="molecule type" value="Genomic_DNA"/>
</dbReference>
<name>A0A317E921_9PROT</name>
<dbReference type="InterPro" id="IPR012495">
    <property type="entry name" value="TadE-like_dom"/>
</dbReference>
<evidence type="ECO:0000313" key="4">
    <source>
        <dbReference type="Proteomes" id="UP000245461"/>
    </source>
</evidence>
<dbReference type="OrthoDB" id="7276678at2"/>
<gene>
    <name evidence="3" type="ORF">DKG74_10195</name>
</gene>
<keyword evidence="1" id="KW-0472">Membrane</keyword>
<dbReference type="AlphaFoldDB" id="A0A317E921"/>
<evidence type="ECO:0000259" key="2">
    <source>
        <dbReference type="Pfam" id="PF07811"/>
    </source>
</evidence>
<dbReference type="Proteomes" id="UP000245461">
    <property type="component" value="Unassembled WGS sequence"/>
</dbReference>
<keyword evidence="4" id="KW-1185">Reference proteome</keyword>
<dbReference type="Pfam" id="PF07811">
    <property type="entry name" value="TadE"/>
    <property type="match status" value="1"/>
</dbReference>
<reference evidence="3 4" key="1">
    <citation type="submission" date="2018-05" db="EMBL/GenBank/DDBJ databases">
        <title>Zavarzinia sp. HR-AS.</title>
        <authorList>
            <person name="Lee Y."/>
            <person name="Jeon C.O."/>
        </authorList>
    </citation>
    <scope>NUCLEOTIDE SEQUENCE [LARGE SCALE GENOMIC DNA]</scope>
    <source>
        <strain evidence="3 4">HR-AS</strain>
    </source>
</reference>